<evidence type="ECO:0000313" key="3">
    <source>
        <dbReference type="Proteomes" id="UP000032266"/>
    </source>
</evidence>
<gene>
    <name evidence="2" type="ORF">YC6258_01963</name>
</gene>
<organism evidence="2 3">
    <name type="scientific">Gynuella sunshinyii YC6258</name>
    <dbReference type="NCBI Taxonomy" id="1445510"/>
    <lineage>
        <taxon>Bacteria</taxon>
        <taxon>Pseudomonadati</taxon>
        <taxon>Pseudomonadota</taxon>
        <taxon>Gammaproteobacteria</taxon>
        <taxon>Oceanospirillales</taxon>
        <taxon>Saccharospirillaceae</taxon>
        <taxon>Gynuella</taxon>
    </lineage>
</organism>
<dbReference type="Proteomes" id="UP000032266">
    <property type="component" value="Chromosome"/>
</dbReference>
<evidence type="ECO:0000256" key="1">
    <source>
        <dbReference type="SAM" id="MobiDB-lite"/>
    </source>
</evidence>
<name>A0A0C5VH81_9GAMM</name>
<feature type="region of interest" description="Disordered" evidence="1">
    <location>
        <begin position="1"/>
        <end position="50"/>
    </location>
</feature>
<proteinExistence type="predicted"/>
<dbReference type="KEGG" id="gsn:YC6258_01963"/>
<dbReference type="AlphaFoldDB" id="A0A0C5VH81"/>
<dbReference type="EMBL" id="CP007142">
    <property type="protein sequence ID" value="AJQ94007.1"/>
    <property type="molecule type" value="Genomic_DNA"/>
</dbReference>
<dbReference type="STRING" id="1445510.YC6258_01963"/>
<protein>
    <submittedName>
        <fullName evidence="2">Uncharacterized protein</fullName>
    </submittedName>
</protein>
<reference evidence="2 3" key="1">
    <citation type="submission" date="2014-01" db="EMBL/GenBank/DDBJ databases">
        <title>Full genme sequencing of cellulolytic bacterium Gynuella sunshinyii YC6258T gen. nov., sp. nov.</title>
        <authorList>
            <person name="Khan H."/>
            <person name="Chung E.J."/>
            <person name="Chung Y.R."/>
        </authorList>
    </citation>
    <scope>NUCLEOTIDE SEQUENCE [LARGE SCALE GENOMIC DNA]</scope>
    <source>
        <strain evidence="2 3">YC6258</strain>
    </source>
</reference>
<dbReference type="HOGENOM" id="CLU_3118385_0_0_6"/>
<evidence type="ECO:0000313" key="2">
    <source>
        <dbReference type="EMBL" id="AJQ94007.1"/>
    </source>
</evidence>
<sequence>MLTADVPPKNQFTAHHPGVTPIIMTNPQSNLDKNRSAGMRPHYNQFADPC</sequence>
<accession>A0A0C5VH81</accession>
<keyword evidence="3" id="KW-1185">Reference proteome</keyword>